<feature type="region of interest" description="Disordered" evidence="1">
    <location>
        <begin position="159"/>
        <end position="212"/>
    </location>
</feature>
<dbReference type="Pfam" id="PF12657">
    <property type="entry name" value="TFIIIC_delta"/>
    <property type="match status" value="1"/>
</dbReference>
<evidence type="ECO:0008006" key="6">
    <source>
        <dbReference type="Google" id="ProtNLM"/>
    </source>
</evidence>
<organism evidence="4 5">
    <name type="scientific">Remersonia thermophila</name>
    <dbReference type="NCBI Taxonomy" id="72144"/>
    <lineage>
        <taxon>Eukaryota</taxon>
        <taxon>Fungi</taxon>
        <taxon>Dikarya</taxon>
        <taxon>Ascomycota</taxon>
        <taxon>Pezizomycotina</taxon>
        <taxon>Sordariomycetes</taxon>
        <taxon>Sordariomycetidae</taxon>
        <taxon>Sordariales</taxon>
        <taxon>Sordariales incertae sedis</taxon>
        <taxon>Remersonia</taxon>
    </lineage>
</organism>
<dbReference type="GeneID" id="98125536"/>
<feature type="domain" description="Transcription factor IIIC 90kDa subunit N-terminal" evidence="2">
    <location>
        <begin position="212"/>
        <end position="463"/>
    </location>
</feature>
<proteinExistence type="predicted"/>
<dbReference type="EMBL" id="JAZGUE010000004">
    <property type="protein sequence ID" value="KAL2267129.1"/>
    <property type="molecule type" value="Genomic_DNA"/>
</dbReference>
<keyword evidence="5" id="KW-1185">Reference proteome</keyword>
<feature type="compositionally biased region" description="Acidic residues" evidence="1">
    <location>
        <begin position="85"/>
        <end position="96"/>
    </location>
</feature>
<evidence type="ECO:0000256" key="1">
    <source>
        <dbReference type="SAM" id="MobiDB-lite"/>
    </source>
</evidence>
<dbReference type="RefSeq" id="XP_070865856.1">
    <property type="nucleotide sequence ID" value="XM_071010892.1"/>
</dbReference>
<feature type="compositionally biased region" description="Acidic residues" evidence="1">
    <location>
        <begin position="606"/>
        <end position="647"/>
    </location>
</feature>
<protein>
    <recommendedName>
        <fullName evidence="6">Transcription factor IIIC putative zinc-finger domain-containing protein</fullName>
    </recommendedName>
</protein>
<name>A0ABR4D9T6_9PEZI</name>
<evidence type="ECO:0000313" key="5">
    <source>
        <dbReference type="Proteomes" id="UP001600064"/>
    </source>
</evidence>
<accession>A0ABR4D9T6</accession>
<comment type="caution">
    <text evidence="4">The sequence shown here is derived from an EMBL/GenBank/DDBJ whole genome shotgun (WGS) entry which is preliminary data.</text>
</comment>
<dbReference type="InterPro" id="IPR044230">
    <property type="entry name" value="GTF3C4"/>
</dbReference>
<evidence type="ECO:0000259" key="2">
    <source>
        <dbReference type="Pfam" id="PF12657"/>
    </source>
</evidence>
<feature type="domain" description="Transcription factor IIIC putative zinc-finger" evidence="3">
    <location>
        <begin position="869"/>
        <end position="946"/>
    </location>
</feature>
<dbReference type="PANTHER" id="PTHR15496">
    <property type="entry name" value="GENERAL TRANSCRIPTION FACTOR 3C POLYPEPTIDE 4 FAMILY"/>
    <property type="match status" value="1"/>
</dbReference>
<dbReference type="Proteomes" id="UP001600064">
    <property type="component" value="Unassembled WGS sequence"/>
</dbReference>
<reference evidence="4 5" key="1">
    <citation type="journal article" date="2024" name="Commun. Biol.">
        <title>Comparative genomic analysis of thermophilic fungi reveals convergent evolutionary adaptations and gene losses.</title>
        <authorList>
            <person name="Steindorff A.S."/>
            <person name="Aguilar-Pontes M.V."/>
            <person name="Robinson A.J."/>
            <person name="Andreopoulos B."/>
            <person name="LaButti K."/>
            <person name="Kuo A."/>
            <person name="Mondo S."/>
            <person name="Riley R."/>
            <person name="Otillar R."/>
            <person name="Haridas S."/>
            <person name="Lipzen A."/>
            <person name="Grimwood J."/>
            <person name="Schmutz J."/>
            <person name="Clum A."/>
            <person name="Reid I.D."/>
            <person name="Moisan M.C."/>
            <person name="Butler G."/>
            <person name="Nguyen T.T.M."/>
            <person name="Dewar K."/>
            <person name="Conant G."/>
            <person name="Drula E."/>
            <person name="Henrissat B."/>
            <person name="Hansel C."/>
            <person name="Singer S."/>
            <person name="Hutchinson M.I."/>
            <person name="de Vries R.P."/>
            <person name="Natvig D.O."/>
            <person name="Powell A.J."/>
            <person name="Tsang A."/>
            <person name="Grigoriev I.V."/>
        </authorList>
    </citation>
    <scope>NUCLEOTIDE SEQUENCE [LARGE SCALE GENOMIC DNA]</scope>
    <source>
        <strain evidence="4 5">ATCC 22073</strain>
    </source>
</reference>
<sequence>MNEAMPPAKPRKQKFLPLREITINSRPLIKRAIQFSCDGDLVVTADDSVHVFVPEFPDLSQRREKLKALIQAQQDGRPVESILAGEDDSSDEEDAEGMPKKYTYQPLRAQYSEGGKHIPVSFPPLDPRVNRELFAAQRLPFPYEGFVHADGSAASAAAAAFSPSPGSSASEYDDDSFGSDDDYSSDRSSASDATVPGLGPHRPRGAGYGPITGTGSSMNHVVAVGWSPSGLGVNRRPVLGVLTGAGTLAVFGDGGGSTRILPRANQGMLQRRELNAWIVLWGVGERLVLPGQQTEVSEYLRAFAWAAEVGPGQALLATANDVKEVAVVSVQCVHDALASRPPGAASSEEAEEGMGEEAVWLVREVARFKAEGPHKPSNPLDPDWVPHGTSFGLRWSPWLETADSRTCVLSYIDRNYVGFRRITIRNPWVKGEAPNLEVEDRDMYGICLHLSTDAFVEFEDAIWTHGDTMSCRGLISTGFSLRPFEVALRGGPMAAPGPHKVWDCRTAYRDDGSDASQNPICDLIIHPPDLSNPTPVPLYTLVRMTATSTTQDWYETNVPAPDDLDADPRPQWVRTIAQKLDVRIPADMHLTRNYDDDSFSEGSGSDSDDEDDEEGGHDGDVDDDDDDDEEEEEDGDDDEDLDMEDDAEGHQGTRIYSKGGEATVHEMPEIHPHRFRIHGLTLSPGGGVVAALVSSHSTQHPERGGWHTVKSSVLFGHRSRRLRRLREVAAQLEQWKAAYGGGGGGSTIPIHPDLLEQMLADNAHDASGAGMIRSPQYARLTTEAKLFENLYGDGPEVPGLHYFAAPPPSSPPSFTTTTTTAAAAAAAAAAPINIVNTNTTHHPDSNTGPSTHAGRSLALRHLFAPALAAQTCDLCSLPLDQRHGALSGCRNGHFFGTCATSGLAVQTPGATRRCGACGRRTLRADALLARIPPASDGGGGGGGGGDAVKREDVVRLLGSGVCGSCGGKFLT</sequence>
<dbReference type="InterPro" id="IPR024761">
    <property type="entry name" value="TFIIIC_delta_N"/>
</dbReference>
<gene>
    <name evidence="4" type="ORF">VTJ83DRAFT_4406</name>
</gene>
<evidence type="ECO:0000313" key="4">
    <source>
        <dbReference type="EMBL" id="KAL2267129.1"/>
    </source>
</evidence>
<feature type="compositionally biased region" description="Acidic residues" evidence="1">
    <location>
        <begin position="171"/>
        <end position="183"/>
    </location>
</feature>
<dbReference type="PANTHER" id="PTHR15496:SF2">
    <property type="entry name" value="GENERAL TRANSCRIPTION FACTOR 3C POLYPEPTIDE 4"/>
    <property type="match status" value="1"/>
</dbReference>
<dbReference type="Pfam" id="PF12660">
    <property type="entry name" value="zf-TFIIIC"/>
    <property type="match status" value="1"/>
</dbReference>
<feature type="region of interest" description="Disordered" evidence="1">
    <location>
        <begin position="592"/>
        <end position="654"/>
    </location>
</feature>
<feature type="region of interest" description="Disordered" evidence="1">
    <location>
        <begin position="77"/>
        <end position="97"/>
    </location>
</feature>
<feature type="compositionally biased region" description="Low complexity" evidence="1">
    <location>
        <begin position="159"/>
        <end position="170"/>
    </location>
</feature>
<dbReference type="InterPro" id="IPR024764">
    <property type="entry name" value="TFIIIC_Znf"/>
</dbReference>
<evidence type="ECO:0000259" key="3">
    <source>
        <dbReference type="Pfam" id="PF12660"/>
    </source>
</evidence>